<sequence length="553" mass="58289">MVASLRRNNGKNLPQLAGSWALTHINIPFSLDVHFSQFSEPDMRIFSAVLSSVLAVTAPASAYTVEEMWAEFDASKLTVEEKRFLQFGLALNGKYSALMDGAWGGGSQRALEAWARSAGLDPPIENWEVVLLAAESADRVQADGWEQRYFEPMDISFAVPAGRMRHEPATDAFLNYAHTTSSLRYSLNLGDLPQVVGIHTYALSSALPGAAPYTLRREKVLITSVEQAGGTILYARSDLRRNGWSSVVLSAAKRDQNLLNAVSGSITKGWSSGIKLPPGGEIIEGIASMAAVLAEAGQNQPNEYASLEAMREGMTAPPITPVPSPAPQQPATAPASPSAPKPSDRALQGSGTAFFVSEQGHLITNAHVVEGCETLKIDGRPVSLLAADESFDLALIKDAPQEAGVVAKFAPRPAGLNADITVAGYPLAGLLSGLNVTRGSVSSLKGLGGDAIRMQISAPVQPGNSGGPAVDAAGRVVGVVVSKLDAKLVADATGDIPQNVNFAVRGEITKLFMFQNGVEPVLGEDNAPTLDPMTLGKNLEAVTKLVECYAVPK</sequence>
<dbReference type="Pfam" id="PF13365">
    <property type="entry name" value="Trypsin_2"/>
    <property type="match status" value="1"/>
</dbReference>
<name>A0ABX7JHT2_9RHOB</name>
<dbReference type="Gene3D" id="2.40.10.10">
    <property type="entry name" value="Trypsin-like serine proteases"/>
    <property type="match status" value="2"/>
</dbReference>
<gene>
    <name evidence="2" type="ORF">JWJ88_03490</name>
</gene>
<dbReference type="PANTHER" id="PTHR43019">
    <property type="entry name" value="SERINE ENDOPROTEASE DEGS"/>
    <property type="match status" value="1"/>
</dbReference>
<dbReference type="InterPro" id="IPR009003">
    <property type="entry name" value="Peptidase_S1_PA"/>
</dbReference>
<feature type="compositionally biased region" description="Pro residues" evidence="1">
    <location>
        <begin position="318"/>
        <end position="328"/>
    </location>
</feature>
<keyword evidence="3" id="KW-1185">Reference proteome</keyword>
<evidence type="ECO:0000313" key="3">
    <source>
        <dbReference type="Proteomes" id="UP000663629"/>
    </source>
</evidence>
<dbReference type="PANTHER" id="PTHR43019:SF23">
    <property type="entry name" value="PROTEASE DO-LIKE 5, CHLOROPLASTIC"/>
    <property type="match status" value="1"/>
</dbReference>
<organism evidence="2 3">
    <name type="scientific">Paracoccus methylovorus</name>
    <dbReference type="NCBI Taxonomy" id="2812658"/>
    <lineage>
        <taxon>Bacteria</taxon>
        <taxon>Pseudomonadati</taxon>
        <taxon>Pseudomonadota</taxon>
        <taxon>Alphaproteobacteria</taxon>
        <taxon>Rhodobacterales</taxon>
        <taxon>Paracoccaceae</taxon>
        <taxon>Paracoccus</taxon>
    </lineage>
</organism>
<protein>
    <submittedName>
        <fullName evidence="2">Trypsin-like peptidase domain-containing protein</fullName>
    </submittedName>
</protein>
<evidence type="ECO:0000256" key="1">
    <source>
        <dbReference type="SAM" id="MobiDB-lite"/>
    </source>
</evidence>
<feature type="region of interest" description="Disordered" evidence="1">
    <location>
        <begin position="315"/>
        <end position="348"/>
    </location>
</feature>
<dbReference type="Proteomes" id="UP000663629">
    <property type="component" value="Chromosome 1"/>
</dbReference>
<dbReference type="EMBL" id="CP070368">
    <property type="protein sequence ID" value="QRZ13740.1"/>
    <property type="molecule type" value="Genomic_DNA"/>
</dbReference>
<proteinExistence type="predicted"/>
<feature type="compositionally biased region" description="Low complexity" evidence="1">
    <location>
        <begin position="329"/>
        <end position="338"/>
    </location>
</feature>
<reference evidence="2 3" key="1">
    <citation type="submission" date="2021-02" db="EMBL/GenBank/DDBJ databases">
        <title>Paracoccus methylovroum sp.nov., a new methanol and methylamine utilizing methylotrophic denitrifer.</title>
        <authorList>
            <person name="Timsy T."/>
            <person name="Behrendt U."/>
            <person name="Ulrich A."/>
            <person name="Spanner T."/>
            <person name="Foesel B.U."/>
            <person name="Horn M.A."/>
            <person name="Kolb S."/>
        </authorList>
    </citation>
    <scope>NUCLEOTIDE SEQUENCE [LARGE SCALE GENOMIC DNA]</scope>
    <source>
        <strain evidence="2 3">H4-D09</strain>
    </source>
</reference>
<evidence type="ECO:0000313" key="2">
    <source>
        <dbReference type="EMBL" id="QRZ13740.1"/>
    </source>
</evidence>
<accession>A0ABX7JHT2</accession>
<dbReference type="SUPFAM" id="SSF50494">
    <property type="entry name" value="Trypsin-like serine proteases"/>
    <property type="match status" value="1"/>
</dbReference>
<dbReference type="RefSeq" id="WP_205294724.1">
    <property type="nucleotide sequence ID" value="NZ_CP070368.1"/>
</dbReference>
<dbReference type="InterPro" id="IPR043504">
    <property type="entry name" value="Peptidase_S1_PA_chymotrypsin"/>
</dbReference>